<name>A0A2S7D4R0_9XANT</name>
<accession>A0A2S7D4R0</accession>
<keyword evidence="2" id="KW-1185">Reference proteome</keyword>
<dbReference type="Proteomes" id="UP000238191">
    <property type="component" value="Unassembled WGS sequence"/>
</dbReference>
<comment type="caution">
    <text evidence="1">The sequence shown here is derived from an EMBL/GenBank/DDBJ whole genome shotgun (WGS) entry which is preliminary data.</text>
</comment>
<dbReference type="EMBL" id="MDEI01000005">
    <property type="protein sequence ID" value="PPU68818.1"/>
    <property type="molecule type" value="Genomic_DNA"/>
</dbReference>
<gene>
    <name evidence="1" type="ORF">XpiCFBP4643_07370</name>
</gene>
<evidence type="ECO:0008006" key="3">
    <source>
        <dbReference type="Google" id="ProtNLM"/>
    </source>
</evidence>
<sequence length="95" mass="10609">MEAGVSRTLIGYDGCQYPAIRMAVLKAKKAAPGSSTIKALRQEIVELKKLKAELVTVIASQRAELDRAQKSLIELGADPIVRKMQRNFRNKRIKE</sequence>
<dbReference type="AlphaFoldDB" id="A0A2S7D4R0"/>
<reference evidence="2" key="1">
    <citation type="submission" date="2016-08" db="EMBL/GenBank/DDBJ databases">
        <authorList>
            <person name="Merda D."/>
            <person name="Briand M."/>
            <person name="Taghouti G."/>
            <person name="Carrere S."/>
            <person name="Gouzy J."/>
            <person name="Portier P."/>
            <person name="Jacques M.-A."/>
            <person name="Fischer-Le Saux M."/>
        </authorList>
    </citation>
    <scope>NUCLEOTIDE SEQUENCE [LARGE SCALE GENOMIC DNA]</scope>
    <source>
        <strain evidence="2">CFBP4643</strain>
    </source>
</reference>
<protein>
    <recommendedName>
        <fullName evidence="3">Transposase</fullName>
    </recommendedName>
</protein>
<proteinExistence type="predicted"/>
<evidence type="ECO:0000313" key="2">
    <source>
        <dbReference type="Proteomes" id="UP000238191"/>
    </source>
</evidence>
<organism evidence="1 2">
    <name type="scientific">Xanthomonas pisi</name>
    <dbReference type="NCBI Taxonomy" id="56457"/>
    <lineage>
        <taxon>Bacteria</taxon>
        <taxon>Pseudomonadati</taxon>
        <taxon>Pseudomonadota</taxon>
        <taxon>Gammaproteobacteria</taxon>
        <taxon>Lysobacterales</taxon>
        <taxon>Lysobacteraceae</taxon>
        <taxon>Xanthomonas</taxon>
    </lineage>
</organism>
<evidence type="ECO:0000313" key="1">
    <source>
        <dbReference type="EMBL" id="PPU68818.1"/>
    </source>
</evidence>